<reference evidence="1 2" key="1">
    <citation type="submission" date="2023-07" db="EMBL/GenBank/DDBJ databases">
        <title>Sorghum-associated microbial communities from plants grown in Nebraska, USA.</title>
        <authorList>
            <person name="Schachtman D."/>
        </authorList>
    </citation>
    <scope>NUCLEOTIDE SEQUENCE [LARGE SCALE GENOMIC DNA]</scope>
    <source>
        <strain evidence="1 2">CC258</strain>
    </source>
</reference>
<dbReference type="RefSeq" id="WP_310224159.1">
    <property type="nucleotide sequence ID" value="NZ_JAVDSB010000001.1"/>
</dbReference>
<dbReference type="EMBL" id="JAVDSB010000001">
    <property type="protein sequence ID" value="MDR6549888.1"/>
    <property type="molecule type" value="Genomic_DNA"/>
</dbReference>
<name>A0ABU1NQY1_9BACL</name>
<sequence length="630" mass="71750">MANWTVYGGSQVPEGLRIPDTIELLKDTPYYANPDDPQDKAEGVFAPQSVHVLKGEATWSVSSGSQWQIETMYGPRWVRPLMWDISISQPDSILLTEVTQLYRSQNDKAASVASLSPQLVEVVDMEDKWFVGDSRSGKAWVQIHTTWLGDLWAHMPINRISTVHPKSQRTHYNDEPYYPEVGTALQDNDHNAGVSHLAVGKLMNGDYEIISELTTVYDRSFLVRTPEGDRWVRGTGSFITDTNEKLELKVETPLLSDVWSTENQELGVLKGVTVSAFETIQDPFNGTWYHVRTSDGTIGWVNKRRAEPEQAVPIQWKMKLSGVKSPFRYPGVNFAEEKPNLTPQTVTAIAYWDEPSGNKWIKIHTADGDVWITISPDDRIQDPEATLQITYNERNLGYVMIIPKGEDLTLFGQNKIGYHSEKGTDYLSVIQLAKALRYESKSDTITHSLSISKGDYTFVLQAGQSEVQIYWHHVFEKKVQLKEPPQDSDREWYLNLEDLRNLFGLSQESSRNPEYYSLIEKDYEVELANFPAVSTDKKIELQAWLYEAWSLPINNMRLPAMLTIEEADDDSADRSIARQERIGTEAQVAMVWYQLHASRTLLPGFHQLNAVLRVGERIVWKQTFSVDVPS</sequence>
<proteinExistence type="predicted"/>
<accession>A0ABU1NQY1</accession>
<dbReference type="Proteomes" id="UP001267290">
    <property type="component" value="Unassembled WGS sequence"/>
</dbReference>
<evidence type="ECO:0000313" key="1">
    <source>
        <dbReference type="EMBL" id="MDR6549888.1"/>
    </source>
</evidence>
<organism evidence="1 2">
    <name type="scientific">Paenibacillus qinlingensis</name>
    <dbReference type="NCBI Taxonomy" id="1837343"/>
    <lineage>
        <taxon>Bacteria</taxon>
        <taxon>Bacillati</taxon>
        <taxon>Bacillota</taxon>
        <taxon>Bacilli</taxon>
        <taxon>Bacillales</taxon>
        <taxon>Paenibacillaceae</taxon>
        <taxon>Paenibacillus</taxon>
    </lineage>
</organism>
<protein>
    <submittedName>
        <fullName evidence="1">SH3-like domain-containing protein</fullName>
    </submittedName>
</protein>
<keyword evidence="2" id="KW-1185">Reference proteome</keyword>
<dbReference type="Gene3D" id="2.30.30.40">
    <property type="entry name" value="SH3 Domains"/>
    <property type="match status" value="1"/>
</dbReference>
<evidence type="ECO:0000313" key="2">
    <source>
        <dbReference type="Proteomes" id="UP001267290"/>
    </source>
</evidence>
<comment type="caution">
    <text evidence="1">The sequence shown here is derived from an EMBL/GenBank/DDBJ whole genome shotgun (WGS) entry which is preliminary data.</text>
</comment>
<gene>
    <name evidence="1" type="ORF">J2736_001071</name>
</gene>